<dbReference type="Proteomes" id="UP000198211">
    <property type="component" value="Unassembled WGS sequence"/>
</dbReference>
<organism evidence="1 2">
    <name type="scientific">Phytophthora megakarya</name>
    <dbReference type="NCBI Taxonomy" id="4795"/>
    <lineage>
        <taxon>Eukaryota</taxon>
        <taxon>Sar</taxon>
        <taxon>Stramenopiles</taxon>
        <taxon>Oomycota</taxon>
        <taxon>Peronosporomycetes</taxon>
        <taxon>Peronosporales</taxon>
        <taxon>Peronosporaceae</taxon>
        <taxon>Phytophthora</taxon>
    </lineage>
</organism>
<evidence type="ECO:0000313" key="2">
    <source>
        <dbReference type="Proteomes" id="UP000198211"/>
    </source>
</evidence>
<protein>
    <submittedName>
        <fullName evidence="1">Uncharacterized protein</fullName>
    </submittedName>
</protein>
<dbReference type="EMBL" id="NBNE01000172">
    <property type="protein sequence ID" value="OWZ21980.1"/>
    <property type="molecule type" value="Genomic_DNA"/>
</dbReference>
<sequence>MLKSRRQGIVVKINRGDSVCTLRGKLHRHRTIVIVVLPLPFVWTGSPAHYQSFGVAITFLVLRESPATLDRGDGVGESFFCYKWLSGPGFRAIYETKFSEWSNRARGLGLDWATVIKTVSMPTEKIQKALHRVRALVGADSTSRTTISEVRGVTAPRIFMHSIGKTILPTARRSTLTTSTMGTVISPDARLDLLWFEHILQSGKLQGVPLSHFDNAPEPAVHVYMDASDTGLCALHHVMQQFL</sequence>
<evidence type="ECO:0000313" key="1">
    <source>
        <dbReference type="EMBL" id="OWZ21980.1"/>
    </source>
</evidence>
<dbReference type="OrthoDB" id="145897at2759"/>
<accession>A0A225WYT7</accession>
<keyword evidence="2" id="KW-1185">Reference proteome</keyword>
<gene>
    <name evidence="1" type="ORF">PHMEG_0003377</name>
</gene>
<name>A0A225WYT7_9STRA</name>
<reference evidence="2" key="1">
    <citation type="submission" date="2017-03" db="EMBL/GenBank/DDBJ databases">
        <title>Phytopthora megakarya and P. palmivora, two closely related causual agents of cacao black pod achieved similar genome size and gene model numbers by different mechanisms.</title>
        <authorList>
            <person name="Ali S."/>
            <person name="Shao J."/>
            <person name="Larry D.J."/>
            <person name="Kronmiller B."/>
            <person name="Shen D."/>
            <person name="Strem M.D."/>
            <person name="Melnick R.L."/>
            <person name="Guiltinan M.J."/>
            <person name="Tyler B.M."/>
            <person name="Meinhardt L.W."/>
            <person name="Bailey B.A."/>
        </authorList>
    </citation>
    <scope>NUCLEOTIDE SEQUENCE [LARGE SCALE GENOMIC DNA]</scope>
    <source>
        <strain evidence="2">zdho120</strain>
    </source>
</reference>
<proteinExistence type="predicted"/>
<dbReference type="AlphaFoldDB" id="A0A225WYT7"/>
<comment type="caution">
    <text evidence="1">The sequence shown here is derived from an EMBL/GenBank/DDBJ whole genome shotgun (WGS) entry which is preliminary data.</text>
</comment>